<feature type="domain" description="HMA" evidence="2">
    <location>
        <begin position="1"/>
        <end position="62"/>
    </location>
</feature>
<dbReference type="InterPro" id="IPR006121">
    <property type="entry name" value="HMA_dom"/>
</dbReference>
<dbReference type="Pfam" id="PF00403">
    <property type="entry name" value="HMA"/>
    <property type="match status" value="1"/>
</dbReference>
<comment type="caution">
    <text evidence="3">The sequence shown here is derived from an EMBL/GenBank/DDBJ whole genome shotgun (WGS) entry which is preliminary data.</text>
</comment>
<dbReference type="InterPro" id="IPR017969">
    <property type="entry name" value="Heavy-metal-associated_CS"/>
</dbReference>
<dbReference type="RefSeq" id="WP_261496414.1">
    <property type="nucleotide sequence ID" value="NZ_JAOCQF010000002.1"/>
</dbReference>
<dbReference type="PROSITE" id="PS50846">
    <property type="entry name" value="HMA_2"/>
    <property type="match status" value="1"/>
</dbReference>
<dbReference type="SUPFAM" id="SSF55008">
    <property type="entry name" value="HMA, heavy metal-associated domain"/>
    <property type="match status" value="1"/>
</dbReference>
<name>A0ABT2NPB6_9RHOB</name>
<proteinExistence type="predicted"/>
<reference evidence="4" key="1">
    <citation type="submission" date="2023-07" db="EMBL/GenBank/DDBJ databases">
        <title>Defluviimonas sediminis sp. nov., isolated from mangrove sediment.</title>
        <authorList>
            <person name="Liu L."/>
            <person name="Li J."/>
            <person name="Huang Y."/>
            <person name="Pan J."/>
            <person name="Li M."/>
        </authorList>
    </citation>
    <scope>NUCLEOTIDE SEQUENCE [LARGE SCALE GENOMIC DNA]</scope>
    <source>
        <strain evidence="4">FT324</strain>
    </source>
</reference>
<evidence type="ECO:0000313" key="3">
    <source>
        <dbReference type="EMBL" id="MCT8330555.1"/>
    </source>
</evidence>
<dbReference type="InterPro" id="IPR036163">
    <property type="entry name" value="HMA_dom_sf"/>
</dbReference>
<sequence length="65" mass="6595">MKLSVPDMSCGHCKAAVERAIAAEDATATVSVDLAAREIEVVTALPAAKVVAVLAQEGYPATLLG</sequence>
<accession>A0ABT2NPB6</accession>
<evidence type="ECO:0000256" key="1">
    <source>
        <dbReference type="ARBA" id="ARBA00022723"/>
    </source>
</evidence>
<keyword evidence="4" id="KW-1185">Reference proteome</keyword>
<dbReference type="PROSITE" id="PS01047">
    <property type="entry name" value="HMA_1"/>
    <property type="match status" value="1"/>
</dbReference>
<organism evidence="3 4">
    <name type="scientific">Albidovulum sediminis</name>
    <dbReference type="NCBI Taxonomy" id="3066345"/>
    <lineage>
        <taxon>Bacteria</taxon>
        <taxon>Pseudomonadati</taxon>
        <taxon>Pseudomonadota</taxon>
        <taxon>Alphaproteobacteria</taxon>
        <taxon>Rhodobacterales</taxon>
        <taxon>Paracoccaceae</taxon>
        <taxon>Albidovulum</taxon>
    </lineage>
</organism>
<keyword evidence="1" id="KW-0479">Metal-binding</keyword>
<dbReference type="CDD" id="cd00371">
    <property type="entry name" value="HMA"/>
    <property type="match status" value="1"/>
</dbReference>
<dbReference type="Gene3D" id="3.30.70.100">
    <property type="match status" value="1"/>
</dbReference>
<evidence type="ECO:0000259" key="2">
    <source>
        <dbReference type="PROSITE" id="PS50846"/>
    </source>
</evidence>
<protein>
    <submittedName>
        <fullName evidence="3">Heavy-metal-associated domain-containing protein</fullName>
    </submittedName>
</protein>
<evidence type="ECO:0000313" key="4">
    <source>
        <dbReference type="Proteomes" id="UP001205601"/>
    </source>
</evidence>
<gene>
    <name evidence="3" type="ORF">N5I32_13600</name>
</gene>
<dbReference type="Proteomes" id="UP001205601">
    <property type="component" value="Unassembled WGS sequence"/>
</dbReference>
<dbReference type="EMBL" id="JAOCQF010000002">
    <property type="protein sequence ID" value="MCT8330555.1"/>
    <property type="molecule type" value="Genomic_DNA"/>
</dbReference>